<name>A0A517QHT3_9PLAN</name>
<dbReference type="GO" id="GO:1990817">
    <property type="term" value="F:poly(A) RNA polymerase activity"/>
    <property type="evidence" value="ECO:0007669"/>
    <property type="project" value="UniProtKB-EC"/>
</dbReference>
<dbReference type="Gene3D" id="3.30.460.10">
    <property type="entry name" value="Beta Polymerase, domain 2"/>
    <property type="match status" value="1"/>
</dbReference>
<dbReference type="RefSeq" id="WP_145195591.1">
    <property type="nucleotide sequence ID" value="NZ_CP036267.1"/>
</dbReference>
<dbReference type="Pfam" id="PF01743">
    <property type="entry name" value="PolyA_pol"/>
    <property type="match status" value="1"/>
</dbReference>
<evidence type="ECO:0000313" key="12">
    <source>
        <dbReference type="Proteomes" id="UP000315724"/>
    </source>
</evidence>
<evidence type="ECO:0000259" key="9">
    <source>
        <dbReference type="Pfam" id="PF01743"/>
    </source>
</evidence>
<keyword evidence="7" id="KW-0460">Magnesium</keyword>
<accession>A0A517QHT3</accession>
<gene>
    <name evidence="11" type="ORF">Mal48_04270</name>
</gene>
<dbReference type="GO" id="GO:0000049">
    <property type="term" value="F:tRNA binding"/>
    <property type="evidence" value="ECO:0007669"/>
    <property type="project" value="TreeGrafter"/>
</dbReference>
<organism evidence="11 12">
    <name type="scientific">Thalassoglobus polymorphus</name>
    <dbReference type="NCBI Taxonomy" id="2527994"/>
    <lineage>
        <taxon>Bacteria</taxon>
        <taxon>Pseudomonadati</taxon>
        <taxon>Planctomycetota</taxon>
        <taxon>Planctomycetia</taxon>
        <taxon>Planctomycetales</taxon>
        <taxon>Planctomycetaceae</taxon>
        <taxon>Thalassoglobus</taxon>
    </lineage>
</organism>
<dbReference type="OrthoDB" id="9805698at2"/>
<dbReference type="InterPro" id="IPR043519">
    <property type="entry name" value="NT_sf"/>
</dbReference>
<dbReference type="Proteomes" id="UP000315724">
    <property type="component" value="Chromosome"/>
</dbReference>
<proteinExistence type="inferred from homology"/>
<dbReference type="PANTHER" id="PTHR46173">
    <property type="entry name" value="CCA TRNA NUCLEOTIDYLTRANSFERASE 1, MITOCHONDRIAL"/>
    <property type="match status" value="1"/>
</dbReference>
<evidence type="ECO:0000256" key="1">
    <source>
        <dbReference type="ARBA" id="ARBA00001946"/>
    </source>
</evidence>
<evidence type="ECO:0000313" key="11">
    <source>
        <dbReference type="EMBL" id="QDT31195.1"/>
    </source>
</evidence>
<dbReference type="EC" id="2.7.7.19" evidence="11"/>
<comment type="cofactor">
    <cofactor evidence="1">
        <name>Mg(2+)</name>
        <dbReference type="ChEBI" id="CHEBI:18420"/>
    </cofactor>
</comment>
<keyword evidence="3" id="KW-0819">tRNA processing</keyword>
<evidence type="ECO:0000259" key="10">
    <source>
        <dbReference type="Pfam" id="PF12627"/>
    </source>
</evidence>
<keyword evidence="12" id="KW-1185">Reference proteome</keyword>
<keyword evidence="2 8" id="KW-0808">Transferase</keyword>
<dbReference type="EMBL" id="CP036267">
    <property type="protein sequence ID" value="QDT31195.1"/>
    <property type="molecule type" value="Genomic_DNA"/>
</dbReference>
<dbReference type="PROSITE" id="PS51257">
    <property type="entry name" value="PROKAR_LIPOPROTEIN"/>
    <property type="match status" value="1"/>
</dbReference>
<keyword evidence="6" id="KW-0547">Nucleotide-binding</keyword>
<reference evidence="11 12" key="1">
    <citation type="submission" date="2019-02" db="EMBL/GenBank/DDBJ databases">
        <title>Deep-cultivation of Planctomycetes and their phenomic and genomic characterization uncovers novel biology.</title>
        <authorList>
            <person name="Wiegand S."/>
            <person name="Jogler M."/>
            <person name="Boedeker C."/>
            <person name="Pinto D."/>
            <person name="Vollmers J."/>
            <person name="Rivas-Marin E."/>
            <person name="Kohn T."/>
            <person name="Peeters S.H."/>
            <person name="Heuer A."/>
            <person name="Rast P."/>
            <person name="Oberbeckmann S."/>
            <person name="Bunk B."/>
            <person name="Jeske O."/>
            <person name="Meyerdierks A."/>
            <person name="Storesund J.E."/>
            <person name="Kallscheuer N."/>
            <person name="Luecker S."/>
            <person name="Lage O.M."/>
            <person name="Pohl T."/>
            <person name="Merkel B.J."/>
            <person name="Hornburger P."/>
            <person name="Mueller R.-W."/>
            <person name="Bruemmer F."/>
            <person name="Labrenz M."/>
            <person name="Spormann A.M."/>
            <person name="Op den Camp H."/>
            <person name="Overmann J."/>
            <person name="Amann R."/>
            <person name="Jetten M.S.M."/>
            <person name="Mascher T."/>
            <person name="Medema M.H."/>
            <person name="Devos D.P."/>
            <person name="Kaster A.-K."/>
            <person name="Ovreas L."/>
            <person name="Rohde M."/>
            <person name="Galperin M.Y."/>
            <person name="Jogler C."/>
        </authorList>
    </citation>
    <scope>NUCLEOTIDE SEQUENCE [LARGE SCALE GENOMIC DNA]</scope>
    <source>
        <strain evidence="11 12">Mal48</strain>
    </source>
</reference>
<dbReference type="SUPFAM" id="SSF81891">
    <property type="entry name" value="Poly A polymerase C-terminal region-like"/>
    <property type="match status" value="1"/>
</dbReference>
<dbReference type="CDD" id="cd05398">
    <property type="entry name" value="NT_ClassII-CCAase"/>
    <property type="match status" value="1"/>
</dbReference>
<dbReference type="SUPFAM" id="SSF81301">
    <property type="entry name" value="Nucleotidyltransferase"/>
    <property type="match status" value="1"/>
</dbReference>
<dbReference type="GO" id="GO:0046872">
    <property type="term" value="F:metal ion binding"/>
    <property type="evidence" value="ECO:0007669"/>
    <property type="project" value="UniProtKB-KW"/>
</dbReference>
<evidence type="ECO:0000256" key="4">
    <source>
        <dbReference type="ARBA" id="ARBA00022695"/>
    </source>
</evidence>
<feature type="domain" description="tRNA nucleotidyltransferase/poly(A) polymerase RNA and SrmB- binding" evidence="10">
    <location>
        <begin position="172"/>
        <end position="231"/>
    </location>
</feature>
<dbReference type="GO" id="GO:0008033">
    <property type="term" value="P:tRNA processing"/>
    <property type="evidence" value="ECO:0007669"/>
    <property type="project" value="UniProtKB-KW"/>
</dbReference>
<keyword evidence="8" id="KW-0694">RNA-binding</keyword>
<evidence type="ECO:0000256" key="8">
    <source>
        <dbReference type="RuleBase" id="RU003953"/>
    </source>
</evidence>
<keyword evidence="5" id="KW-0479">Metal-binding</keyword>
<evidence type="ECO:0000256" key="3">
    <source>
        <dbReference type="ARBA" id="ARBA00022694"/>
    </source>
</evidence>
<dbReference type="PANTHER" id="PTHR46173:SF1">
    <property type="entry name" value="CCA TRNA NUCLEOTIDYLTRANSFERASE 1, MITOCHONDRIAL"/>
    <property type="match status" value="1"/>
</dbReference>
<sequence>MTPREFSIDVIQQLTDAGYLAYWAGGCVRDLLLGKEPHDFDVATDADPQTVREIFGHQRSIPVGESFGVMIVLGPKSAGQVEVATFRSEGEYLDGRRPESVAFCTPEEDAQRRDFTINGMFYDPISETVHDFVQGQEDLRKRVVRAIGDPHDRMEEDKLRLLRAVRFTAALNFDLDPTTADAVRGMAHQLVVVSAERIAQELKKMLTHENRGLAMSLCEQLDLLPVFLPEVVEKTIEYSLERWQQRIEFLHQLPTNSFEVAMAALLRDVPAPQRHPRQKSESGTVRAVLKRLKLSNQEVETIEWLVRKRGIFDQFADFTLAEKKRLVVSERFDDLFIMERTAASVEKRSDASFEMVERFRNEVPVGKLAPPDLLNGRELIELGFRPGEQFKHLLGAVRDAQLNEQIETKEQAIELVRKLSKD</sequence>
<dbReference type="Pfam" id="PF12627">
    <property type="entry name" value="PolyA_pol_RNAbd"/>
    <property type="match status" value="1"/>
</dbReference>
<dbReference type="KEGG" id="tpol:Mal48_04270"/>
<comment type="similarity">
    <text evidence="8">Belongs to the tRNA nucleotidyltransferase/poly(A) polymerase family.</text>
</comment>
<protein>
    <submittedName>
        <fullName evidence="11">tRNA nucleotidyltransferase/poly(A) polymerase</fullName>
        <ecNumber evidence="11">2.7.7.19</ecNumber>
    </submittedName>
</protein>
<dbReference type="InterPro" id="IPR050264">
    <property type="entry name" value="Bact_CCA-adding_enz_type3_sf"/>
</dbReference>
<feature type="domain" description="Poly A polymerase head" evidence="9">
    <location>
        <begin position="21"/>
        <end position="145"/>
    </location>
</feature>
<dbReference type="GO" id="GO:0000166">
    <property type="term" value="F:nucleotide binding"/>
    <property type="evidence" value="ECO:0007669"/>
    <property type="project" value="UniProtKB-KW"/>
</dbReference>
<keyword evidence="4 11" id="KW-0548">Nucleotidyltransferase</keyword>
<dbReference type="Gene3D" id="1.10.3090.10">
    <property type="entry name" value="cca-adding enzyme, domain 2"/>
    <property type="match status" value="1"/>
</dbReference>
<evidence type="ECO:0000256" key="5">
    <source>
        <dbReference type="ARBA" id="ARBA00022723"/>
    </source>
</evidence>
<dbReference type="InterPro" id="IPR032828">
    <property type="entry name" value="PolyA_RNA-bd"/>
</dbReference>
<evidence type="ECO:0000256" key="7">
    <source>
        <dbReference type="ARBA" id="ARBA00022842"/>
    </source>
</evidence>
<evidence type="ECO:0000256" key="2">
    <source>
        <dbReference type="ARBA" id="ARBA00022679"/>
    </source>
</evidence>
<dbReference type="AlphaFoldDB" id="A0A517QHT3"/>
<evidence type="ECO:0000256" key="6">
    <source>
        <dbReference type="ARBA" id="ARBA00022741"/>
    </source>
</evidence>
<dbReference type="InterPro" id="IPR002646">
    <property type="entry name" value="PolA_pol_head_dom"/>
</dbReference>